<dbReference type="EMBL" id="CP008941">
    <property type="protein sequence ID" value="AIK95929.1"/>
    <property type="molecule type" value="Genomic_DNA"/>
</dbReference>
<proteinExistence type="predicted"/>
<evidence type="ECO:0000256" key="1">
    <source>
        <dbReference type="SAM" id="MobiDB-lite"/>
    </source>
</evidence>
<feature type="compositionally biased region" description="Polar residues" evidence="1">
    <location>
        <begin position="113"/>
        <end position="130"/>
    </location>
</feature>
<reference evidence="2 3" key="1">
    <citation type="submission" date="2014-07" db="EMBL/GenBank/DDBJ databases">
        <title>Comparative genomic insights into amoeba endosymbionts belonging to the families of Holosporaceae and Candidatus Midichloriaceae within Rickettsiales.</title>
        <authorList>
            <person name="Wang Z."/>
            <person name="Wu M."/>
        </authorList>
    </citation>
    <scope>NUCLEOTIDE SEQUENCE [LARGE SCALE GENOMIC DNA]</scope>
    <source>
        <strain evidence="2">PRA3</strain>
    </source>
</reference>
<name>A0A077AV78_9PROT</name>
<dbReference type="HOGENOM" id="CLU_1719007_0_0_5"/>
<evidence type="ECO:0000313" key="3">
    <source>
        <dbReference type="Proteomes" id="UP000028926"/>
    </source>
</evidence>
<evidence type="ECO:0000313" key="2">
    <source>
        <dbReference type="EMBL" id="AIK95929.1"/>
    </source>
</evidence>
<keyword evidence="3" id="KW-1185">Reference proteome</keyword>
<feature type="region of interest" description="Disordered" evidence="1">
    <location>
        <begin position="113"/>
        <end position="133"/>
    </location>
</feature>
<dbReference type="KEGG" id="paca:ID47_03025"/>
<accession>A0A077AV78</accession>
<gene>
    <name evidence="2" type="ORF">ID47_03025</name>
</gene>
<dbReference type="AlphaFoldDB" id="A0A077AV78"/>
<dbReference type="Proteomes" id="UP000028926">
    <property type="component" value="Chromosome"/>
</dbReference>
<organism evidence="2 3">
    <name type="scientific">Candidatus Odyssella acanthamoebae</name>
    <dbReference type="NCBI Taxonomy" id="91604"/>
    <lineage>
        <taxon>Bacteria</taxon>
        <taxon>Pseudomonadati</taxon>
        <taxon>Pseudomonadota</taxon>
        <taxon>Alphaproteobacteria</taxon>
        <taxon>Holosporales</taxon>
        <taxon>Candidatus Paracaedibacteraceae</taxon>
        <taxon>Candidatus Odyssella</taxon>
    </lineage>
</organism>
<dbReference type="RefSeq" id="WP_038463617.1">
    <property type="nucleotide sequence ID" value="NZ_CP008941.1"/>
</dbReference>
<protein>
    <submittedName>
        <fullName evidence="2">Uncharacterized protein</fullName>
    </submittedName>
</protein>
<sequence>MFKILLSACILHSFSIAKETVDSTVSELKPLIEKTDGTQDRSSSSLQSTDEITERVTAVEFASTPKFQAAVRNQGQVMYLLTLNSPTAQTIEAPGNPIKETVVNINPCLNTSSSTAKNPSSIGTPTTRCTPRTEDPYFQSYRWASEIFPIPD</sequence>